<dbReference type="NCBIfam" id="TIGR03506">
    <property type="entry name" value="FlgEFG_subfam"/>
    <property type="match status" value="1"/>
</dbReference>
<reference evidence="6 9" key="2">
    <citation type="submission" date="2020-08" db="EMBL/GenBank/DDBJ databases">
        <title>Genomic Encyclopedia of Type Strains, Phase IV (KMG-IV): sequencing the most valuable type-strain genomes for metagenomic binning, comparative biology and taxonomic classification.</title>
        <authorList>
            <person name="Goeker M."/>
        </authorList>
    </citation>
    <scope>NUCLEOTIDE SEQUENCE [LARGE SCALE GENOMIC DNA]</scope>
    <source>
        <strain evidence="6 9">DSM 8510</strain>
    </source>
</reference>
<dbReference type="OrthoDB" id="7388356at2"/>
<evidence type="ECO:0000259" key="5">
    <source>
        <dbReference type="Pfam" id="PF22692"/>
    </source>
</evidence>
<dbReference type="Pfam" id="PF00460">
    <property type="entry name" value="Flg_bb_rod"/>
    <property type="match status" value="1"/>
</dbReference>
<gene>
    <name evidence="7" type="primary">fliD</name>
    <name evidence="6" type="ORF">FHS52_000322</name>
    <name evidence="7" type="ORF">GRI59_04965</name>
</gene>
<evidence type="ECO:0000313" key="9">
    <source>
        <dbReference type="Proteomes" id="UP000548685"/>
    </source>
</evidence>
<dbReference type="GO" id="GO:0009421">
    <property type="term" value="C:bacterial-type flagellum filament cap"/>
    <property type="evidence" value="ECO:0007669"/>
    <property type="project" value="InterPro"/>
</dbReference>
<comment type="caution">
    <text evidence="7">The sequence shown here is derived from an EMBL/GenBank/DDBJ whole genome shotgun (WGS) entry which is preliminary data.</text>
</comment>
<dbReference type="EMBL" id="WTYB01000001">
    <property type="protein sequence ID" value="MXP37967.1"/>
    <property type="molecule type" value="Genomic_DNA"/>
</dbReference>
<sequence length="492" mass="51262">MPTSALHVARTGLEAQDARMRVIANNLANIGTTGFKRDRVDFATLAYQEQRVAGQASTGQTAFAVGLNLGTGVQVQGTSRINTQGTLSRTDNVFDLALDGDGFFQVELPPGGQIGFTRAGNFALANDGTLITSQGYASRDALVGEGTLTLRFGTVSGASFTPDAARAVAAIAVTATDTLATLATKINQASSGAVQAYVADGTSGARLVMKGREGAANGFVLEAAGAGGAAAPGDLSYISWEPATNAGELQTAARDAVFRLDTVERTSSTNRITGLPGWFALNLTATNTGAPTNLSFASNTDAIASVMNDFVAALNDIVSQLADVAAPIGGALGNDPGARELRRDLAGLASRIVMPAAADGEPRTLADLGLALNRDGSFRLDSARLTRSLETSPDAVAAMFTTGISGVFATMDRFARETSFVSDPGSLGGSLKRFETQQAASDERLAKIAEQQDYLRERLTREFTASERRVAASQSTLAFLRQQVDIWSNGDR</sequence>
<dbReference type="InterPro" id="IPR037925">
    <property type="entry name" value="FlgE/F/G-like"/>
</dbReference>
<name>A0A6I4UK41_9SPHN</name>
<proteinExistence type="inferred from homology"/>
<dbReference type="InterPro" id="IPR010809">
    <property type="entry name" value="FliD_C"/>
</dbReference>
<reference evidence="7 8" key="1">
    <citation type="submission" date="2019-12" db="EMBL/GenBank/DDBJ databases">
        <title>Genomic-based taxomic classification of the family Erythrobacteraceae.</title>
        <authorList>
            <person name="Xu L."/>
        </authorList>
    </citation>
    <scope>NUCLEOTIDE SEQUENCE [LARGE SCALE GENOMIC DNA]</scope>
    <source>
        <strain evidence="7 8">JCM 10282</strain>
    </source>
</reference>
<dbReference type="SUPFAM" id="SSF117143">
    <property type="entry name" value="Flagellar hook protein flgE"/>
    <property type="match status" value="1"/>
</dbReference>
<dbReference type="Proteomes" id="UP000430021">
    <property type="component" value="Unassembled WGS sequence"/>
</dbReference>
<feature type="domain" description="Flagellar hook-associated protein 2 C-terminal" evidence="4">
    <location>
        <begin position="253"/>
        <end position="468"/>
    </location>
</feature>
<dbReference type="InterPro" id="IPR053967">
    <property type="entry name" value="LlgE_F_G-like_D1"/>
</dbReference>
<dbReference type="InterPro" id="IPR001444">
    <property type="entry name" value="Flag_bb_rod_N"/>
</dbReference>
<dbReference type="GO" id="GO:0007155">
    <property type="term" value="P:cell adhesion"/>
    <property type="evidence" value="ECO:0007669"/>
    <property type="project" value="InterPro"/>
</dbReference>
<keyword evidence="7" id="KW-0966">Cell projection</keyword>
<protein>
    <submittedName>
        <fullName evidence="7">Flagellar filament capping protein FliD</fullName>
    </submittedName>
    <submittedName>
        <fullName evidence="6">Flagellar hook-associated protein 2</fullName>
    </submittedName>
</protein>
<dbReference type="InterPro" id="IPR020013">
    <property type="entry name" value="Flagellar_FlgE/F/G"/>
</dbReference>
<dbReference type="EMBL" id="JACICE010000001">
    <property type="protein sequence ID" value="MBB3774379.1"/>
    <property type="molecule type" value="Genomic_DNA"/>
</dbReference>
<evidence type="ECO:0000256" key="1">
    <source>
        <dbReference type="ARBA" id="ARBA00004117"/>
    </source>
</evidence>
<evidence type="ECO:0000313" key="6">
    <source>
        <dbReference type="EMBL" id="MBB3774379.1"/>
    </source>
</evidence>
<keyword evidence="7" id="KW-0969">Cilium</keyword>
<dbReference type="Proteomes" id="UP000548685">
    <property type="component" value="Unassembled WGS sequence"/>
</dbReference>
<feature type="domain" description="Flagellar hook protein FlgE/F/G-like D1" evidence="5">
    <location>
        <begin position="97"/>
        <end position="137"/>
    </location>
</feature>
<evidence type="ECO:0000313" key="7">
    <source>
        <dbReference type="EMBL" id="MXP37967.1"/>
    </source>
</evidence>
<dbReference type="Pfam" id="PF22692">
    <property type="entry name" value="LlgE_F_G_D1"/>
    <property type="match status" value="1"/>
</dbReference>
<keyword evidence="7" id="KW-0282">Flagellum</keyword>
<dbReference type="GO" id="GO:0071973">
    <property type="term" value="P:bacterial-type flagellum-dependent cell motility"/>
    <property type="evidence" value="ECO:0007669"/>
    <property type="project" value="UniProtKB-UniRule"/>
</dbReference>
<dbReference type="RefSeq" id="WP_160760051.1">
    <property type="nucleotide sequence ID" value="NZ_BAAADZ010000002.1"/>
</dbReference>
<feature type="domain" description="Flagellar basal body rod protein N-terminal" evidence="3">
    <location>
        <begin position="6"/>
        <end position="36"/>
    </location>
</feature>
<evidence type="ECO:0000313" key="8">
    <source>
        <dbReference type="Proteomes" id="UP000430021"/>
    </source>
</evidence>
<evidence type="ECO:0000256" key="2">
    <source>
        <dbReference type="RuleBase" id="RU362116"/>
    </source>
</evidence>
<dbReference type="GO" id="GO:0009425">
    <property type="term" value="C:bacterial-type flagellum basal body"/>
    <property type="evidence" value="ECO:0007669"/>
    <property type="project" value="UniProtKB-SubCell"/>
</dbReference>
<comment type="similarity">
    <text evidence="2">Belongs to the flagella basal body rod proteins family.</text>
</comment>
<evidence type="ECO:0000259" key="3">
    <source>
        <dbReference type="Pfam" id="PF00460"/>
    </source>
</evidence>
<dbReference type="AlphaFoldDB" id="A0A6I4UK41"/>
<evidence type="ECO:0000259" key="4">
    <source>
        <dbReference type="Pfam" id="PF07195"/>
    </source>
</evidence>
<accession>A0A6I4UK41</accession>
<dbReference type="PANTHER" id="PTHR30288">
    <property type="entry name" value="FLAGELLAR CAP/ASSEMBLY PROTEIN FLID"/>
    <property type="match status" value="1"/>
</dbReference>
<dbReference type="InterPro" id="IPR040026">
    <property type="entry name" value="FliD"/>
</dbReference>
<comment type="subcellular location">
    <subcellularLocation>
        <location evidence="1 2">Bacterial flagellum basal body</location>
    </subcellularLocation>
</comment>
<keyword evidence="2" id="KW-0975">Bacterial flagellum</keyword>
<organism evidence="7 8">
    <name type="scientific">Erythrobacter ramosus</name>
    <dbReference type="NCBI Taxonomy" id="35811"/>
    <lineage>
        <taxon>Bacteria</taxon>
        <taxon>Pseudomonadati</taxon>
        <taxon>Pseudomonadota</taxon>
        <taxon>Alphaproteobacteria</taxon>
        <taxon>Sphingomonadales</taxon>
        <taxon>Erythrobacteraceae</taxon>
        <taxon>Erythrobacter/Porphyrobacter group</taxon>
        <taxon>Erythrobacter</taxon>
    </lineage>
</organism>
<dbReference type="PANTHER" id="PTHR30288:SF0">
    <property type="entry name" value="FLAGELLAR HOOK-ASSOCIATED PROTEIN 2"/>
    <property type="match status" value="1"/>
</dbReference>
<dbReference type="Pfam" id="PF07195">
    <property type="entry name" value="FliD_C"/>
    <property type="match status" value="1"/>
</dbReference>
<keyword evidence="9" id="KW-1185">Reference proteome</keyword>